<dbReference type="PhylomeDB" id="E2BJ58"/>
<keyword evidence="2" id="KW-1185">Reference proteome</keyword>
<dbReference type="AlphaFoldDB" id="E2BJ58"/>
<gene>
    <name evidence="1" type="ORF">EAI_09996</name>
</gene>
<dbReference type="InParanoid" id="E2BJ58"/>
<sequence>MKITNSDEPVEGSQTYTEKMVKWIGKVNYKKLTCSTSPKRNLRVETLLSCTLDKARYNLRCKQVARLNRWRQVRSELLKDVYYGSCAVYHEIEAQKEKDQIIRGENELQINWFEELGLEDLDEFLHQISGIKTSVER</sequence>
<dbReference type="OrthoDB" id="8184679at2759"/>
<accession>E2BJ58</accession>
<evidence type="ECO:0000313" key="2">
    <source>
        <dbReference type="Proteomes" id="UP000008237"/>
    </source>
</evidence>
<proteinExistence type="predicted"/>
<protein>
    <submittedName>
        <fullName evidence="1">Uncharacterized protein</fullName>
    </submittedName>
</protein>
<organism evidence="2">
    <name type="scientific">Harpegnathos saltator</name>
    <name type="common">Jerdon's jumping ant</name>
    <dbReference type="NCBI Taxonomy" id="610380"/>
    <lineage>
        <taxon>Eukaryota</taxon>
        <taxon>Metazoa</taxon>
        <taxon>Ecdysozoa</taxon>
        <taxon>Arthropoda</taxon>
        <taxon>Hexapoda</taxon>
        <taxon>Insecta</taxon>
        <taxon>Pterygota</taxon>
        <taxon>Neoptera</taxon>
        <taxon>Endopterygota</taxon>
        <taxon>Hymenoptera</taxon>
        <taxon>Apocrita</taxon>
        <taxon>Aculeata</taxon>
        <taxon>Formicoidea</taxon>
        <taxon>Formicidae</taxon>
        <taxon>Ponerinae</taxon>
        <taxon>Ponerini</taxon>
        <taxon>Harpegnathos</taxon>
    </lineage>
</organism>
<name>E2BJ58_HARSA</name>
<evidence type="ECO:0000313" key="1">
    <source>
        <dbReference type="EMBL" id="EFN84208.1"/>
    </source>
</evidence>
<reference evidence="1 2" key="1">
    <citation type="journal article" date="2010" name="Science">
        <title>Genomic comparison of the ants Camponotus floridanus and Harpegnathos saltator.</title>
        <authorList>
            <person name="Bonasio R."/>
            <person name="Zhang G."/>
            <person name="Ye C."/>
            <person name="Mutti N.S."/>
            <person name="Fang X."/>
            <person name="Qin N."/>
            <person name="Donahue G."/>
            <person name="Yang P."/>
            <person name="Li Q."/>
            <person name="Li C."/>
            <person name="Zhang P."/>
            <person name="Huang Z."/>
            <person name="Berger S.L."/>
            <person name="Reinberg D."/>
            <person name="Wang J."/>
            <person name="Liebig J."/>
        </authorList>
    </citation>
    <scope>NUCLEOTIDE SEQUENCE [LARGE SCALE GENOMIC DNA]</scope>
    <source>
        <strain evidence="1 2">R22 G/1</strain>
    </source>
</reference>
<dbReference type="Proteomes" id="UP000008237">
    <property type="component" value="Unassembled WGS sequence"/>
</dbReference>
<dbReference type="KEGG" id="hst:105183422"/>
<dbReference type="EMBL" id="GL448558">
    <property type="protein sequence ID" value="EFN84208.1"/>
    <property type="molecule type" value="Genomic_DNA"/>
</dbReference>